<proteinExistence type="inferred from homology"/>
<dbReference type="GO" id="GO:0008652">
    <property type="term" value="P:amino acid biosynthetic process"/>
    <property type="evidence" value="ECO:0007669"/>
    <property type="project" value="UniProtKB-KW"/>
</dbReference>
<evidence type="ECO:0000256" key="2">
    <source>
        <dbReference type="ARBA" id="ARBA00008014"/>
    </source>
</evidence>
<dbReference type="HAMAP" id="MF_00300">
    <property type="entry name" value="Chorismate_synth"/>
    <property type="match status" value="1"/>
</dbReference>
<accession>A0AA35G9H1</accession>
<evidence type="ECO:0000256" key="9">
    <source>
        <dbReference type="ARBA" id="ARBA00023141"/>
    </source>
</evidence>
<evidence type="ECO:0000256" key="4">
    <source>
        <dbReference type="ARBA" id="ARBA00022605"/>
    </source>
</evidence>
<keyword evidence="7 11" id="KW-0274">FAD</keyword>
<comment type="catalytic activity">
    <reaction evidence="11 12">
        <text>5-O-(1-carboxyvinyl)-3-phosphoshikimate = chorismate + phosphate</text>
        <dbReference type="Rhea" id="RHEA:21020"/>
        <dbReference type="ChEBI" id="CHEBI:29748"/>
        <dbReference type="ChEBI" id="CHEBI:43474"/>
        <dbReference type="ChEBI" id="CHEBI:57701"/>
        <dbReference type="EC" id="4.2.3.5"/>
    </reaction>
</comment>
<dbReference type="RefSeq" id="WP_319951802.1">
    <property type="nucleotide sequence ID" value="NZ_AP025628.1"/>
</dbReference>
<evidence type="ECO:0000256" key="5">
    <source>
        <dbReference type="ARBA" id="ARBA00022630"/>
    </source>
</evidence>
<dbReference type="GO" id="GO:0009073">
    <property type="term" value="P:aromatic amino acid family biosynthetic process"/>
    <property type="evidence" value="ECO:0007669"/>
    <property type="project" value="UniProtKB-KW"/>
</dbReference>
<dbReference type="CDD" id="cd07304">
    <property type="entry name" value="Chorismate_synthase"/>
    <property type="match status" value="1"/>
</dbReference>
<organism evidence="13 14">
    <name type="scientific">Caldinitratiruptor microaerophilus</name>
    <dbReference type="NCBI Taxonomy" id="671077"/>
    <lineage>
        <taxon>Bacteria</taxon>
        <taxon>Bacillati</taxon>
        <taxon>Bacillota</taxon>
        <taxon>Clostridia</taxon>
        <taxon>Eubacteriales</taxon>
        <taxon>Symbiobacteriaceae</taxon>
        <taxon>Caldinitratiruptor</taxon>
    </lineage>
</organism>
<evidence type="ECO:0000256" key="7">
    <source>
        <dbReference type="ARBA" id="ARBA00022827"/>
    </source>
</evidence>
<evidence type="ECO:0000256" key="6">
    <source>
        <dbReference type="ARBA" id="ARBA00022643"/>
    </source>
</evidence>
<feature type="binding site" evidence="11">
    <location>
        <position position="40"/>
    </location>
    <ligand>
        <name>NADP(+)</name>
        <dbReference type="ChEBI" id="CHEBI:58349"/>
    </ligand>
</feature>
<comment type="cofactor">
    <cofactor evidence="11 12">
        <name>FMNH2</name>
        <dbReference type="ChEBI" id="CHEBI:57618"/>
    </cofactor>
    <text evidence="11 12">Reduced FMN (FMNH(2)).</text>
</comment>
<keyword evidence="8 11" id="KW-0521">NADP</keyword>
<dbReference type="GO" id="GO:0009423">
    <property type="term" value="P:chorismate biosynthetic process"/>
    <property type="evidence" value="ECO:0007669"/>
    <property type="project" value="UniProtKB-UniRule"/>
</dbReference>
<comment type="function">
    <text evidence="11">Catalyzes the anti-1,4-elimination of the C-3 phosphate and the C-6 proR hydrogen from 5-enolpyruvylshikimate-3-phosphate (EPSP) to yield chorismate, which is the branch point compound that serves as the starting substrate for the three terminal pathways of aromatic amino acid biosynthesis. This reaction introduces a second double bond into the aromatic ring system.</text>
</comment>
<dbReference type="InterPro" id="IPR020541">
    <property type="entry name" value="Chorismate_synthase_CS"/>
</dbReference>
<evidence type="ECO:0000256" key="12">
    <source>
        <dbReference type="RuleBase" id="RU000605"/>
    </source>
</evidence>
<dbReference type="SUPFAM" id="SSF103263">
    <property type="entry name" value="Chorismate synthase, AroC"/>
    <property type="match status" value="1"/>
</dbReference>
<dbReference type="Pfam" id="PF01264">
    <property type="entry name" value="Chorismate_synt"/>
    <property type="match status" value="1"/>
</dbReference>
<evidence type="ECO:0000256" key="1">
    <source>
        <dbReference type="ARBA" id="ARBA00005044"/>
    </source>
</evidence>
<gene>
    <name evidence="11 13" type="primary">aroC</name>
    <name evidence="13" type="ORF">caldi_13790</name>
</gene>
<keyword evidence="10 11" id="KW-0456">Lyase</keyword>
<dbReference type="FunFam" id="3.60.150.10:FF:000002">
    <property type="entry name" value="Chorismate synthase"/>
    <property type="match status" value="1"/>
</dbReference>
<name>A0AA35G9H1_9FIRM</name>
<reference evidence="13" key="1">
    <citation type="submission" date="2022-03" db="EMBL/GenBank/DDBJ databases">
        <title>Complete genome sequence of Caldinitratiruptor microaerophilus.</title>
        <authorList>
            <person name="Mukaiyama R."/>
            <person name="Nishiyama T."/>
            <person name="Ueda K."/>
        </authorList>
    </citation>
    <scope>NUCLEOTIDE SEQUENCE</scope>
    <source>
        <strain evidence="13">JCM 16183</strain>
    </source>
</reference>
<dbReference type="Gene3D" id="3.60.150.10">
    <property type="entry name" value="Chorismate synthase AroC"/>
    <property type="match status" value="1"/>
</dbReference>
<evidence type="ECO:0000256" key="8">
    <source>
        <dbReference type="ARBA" id="ARBA00022857"/>
    </source>
</evidence>
<dbReference type="EMBL" id="AP025628">
    <property type="protein sequence ID" value="BDG60289.1"/>
    <property type="molecule type" value="Genomic_DNA"/>
</dbReference>
<dbReference type="PROSITE" id="PS00787">
    <property type="entry name" value="CHORISMATE_SYNTHASE_1"/>
    <property type="match status" value="1"/>
</dbReference>
<dbReference type="PIRSF" id="PIRSF001456">
    <property type="entry name" value="Chorismate_synth"/>
    <property type="match status" value="1"/>
</dbReference>
<keyword evidence="9 11" id="KW-0057">Aromatic amino acid biosynthesis</keyword>
<feature type="binding site" evidence="11">
    <location>
        <position position="46"/>
    </location>
    <ligand>
        <name>NADP(+)</name>
        <dbReference type="ChEBI" id="CHEBI:58349"/>
    </ligand>
</feature>
<feature type="binding site" evidence="11">
    <location>
        <position position="305"/>
    </location>
    <ligand>
        <name>FMN</name>
        <dbReference type="ChEBI" id="CHEBI:58210"/>
    </ligand>
</feature>
<protein>
    <recommendedName>
        <fullName evidence="3 11">Chorismate synthase</fullName>
        <shortName evidence="11">CS</shortName>
        <ecNumber evidence="3 11">4.2.3.5</ecNumber>
    </recommendedName>
    <alternativeName>
        <fullName evidence="11">5-enolpyruvylshikimate-3-phosphate phospholyase</fullName>
    </alternativeName>
</protein>
<dbReference type="InterPro" id="IPR000453">
    <property type="entry name" value="Chorismate_synth"/>
</dbReference>
<dbReference type="NCBIfam" id="NF003793">
    <property type="entry name" value="PRK05382.1"/>
    <property type="match status" value="1"/>
</dbReference>
<evidence type="ECO:0000256" key="10">
    <source>
        <dbReference type="ARBA" id="ARBA00023239"/>
    </source>
</evidence>
<dbReference type="GO" id="GO:0004107">
    <property type="term" value="F:chorismate synthase activity"/>
    <property type="evidence" value="ECO:0007669"/>
    <property type="project" value="UniProtKB-UniRule"/>
</dbReference>
<keyword evidence="6 11" id="KW-0288">FMN</keyword>
<feature type="binding site" evidence="11">
    <location>
        <begin position="137"/>
        <end position="139"/>
    </location>
    <ligand>
        <name>FMN</name>
        <dbReference type="ChEBI" id="CHEBI:58210"/>
    </ligand>
</feature>
<feature type="binding site" evidence="11">
    <location>
        <begin position="260"/>
        <end position="261"/>
    </location>
    <ligand>
        <name>FMN</name>
        <dbReference type="ChEBI" id="CHEBI:58210"/>
    </ligand>
</feature>
<evidence type="ECO:0000313" key="14">
    <source>
        <dbReference type="Proteomes" id="UP001163687"/>
    </source>
</evidence>
<dbReference type="KEGG" id="cmic:caldi_13790"/>
<dbReference type="PROSITE" id="PS00788">
    <property type="entry name" value="CHORISMATE_SYNTHASE_2"/>
    <property type="match status" value="1"/>
</dbReference>
<dbReference type="PROSITE" id="PS00789">
    <property type="entry name" value="CHORISMATE_SYNTHASE_3"/>
    <property type="match status" value="1"/>
</dbReference>
<dbReference type="NCBIfam" id="TIGR00033">
    <property type="entry name" value="aroC"/>
    <property type="match status" value="1"/>
</dbReference>
<dbReference type="GO" id="GO:0005829">
    <property type="term" value="C:cytosol"/>
    <property type="evidence" value="ECO:0007669"/>
    <property type="project" value="TreeGrafter"/>
</dbReference>
<keyword evidence="14" id="KW-1185">Reference proteome</keyword>
<feature type="binding site" evidence="11">
    <location>
        <position position="346"/>
    </location>
    <ligand>
        <name>FMN</name>
        <dbReference type="ChEBI" id="CHEBI:58210"/>
    </ligand>
</feature>
<evidence type="ECO:0000256" key="3">
    <source>
        <dbReference type="ARBA" id="ARBA00013036"/>
    </source>
</evidence>
<feature type="binding site" evidence="11">
    <location>
        <begin position="320"/>
        <end position="324"/>
    </location>
    <ligand>
        <name>FMN</name>
        <dbReference type="ChEBI" id="CHEBI:58210"/>
    </ligand>
</feature>
<comment type="subunit">
    <text evidence="11">Homotetramer.</text>
</comment>
<dbReference type="Proteomes" id="UP001163687">
    <property type="component" value="Chromosome"/>
</dbReference>
<dbReference type="InterPro" id="IPR035904">
    <property type="entry name" value="Chorismate_synth_AroC_sf"/>
</dbReference>
<dbReference type="PANTHER" id="PTHR21085:SF0">
    <property type="entry name" value="CHORISMATE SYNTHASE"/>
    <property type="match status" value="1"/>
</dbReference>
<sequence>MLRYLTAGESHGPGLVTIVEGLPAGIPVDLEAINRDLERRQGGYGRGGRQKIERDRVRVLGGIRHGRTLGSPVALLVENRDWANWQDIMSPLPPDDPAELETRRAQSRRVTRPRPGHADLVGSLKYAHDDARNVLERASARETAARVAAGSLARQLLRQFGIEVVGHVVAIGPVEADPAVLGALSPQELADRAEASPVRCADPAASARMVAEIDAARAEGDSLGGIIEVIATGLPPGLGSHVHWDRRLDGALAGALMSIQAMKGVEIGLGFEAARRRGSAVHDPIAWSPERGYFRTSNRAGGTEGGMSTGMPLVIRVAQKPIATLYRPLPTVEMGTHQPAEASVERSDVCAVPAGAVICECVTAFELARFFLEKFGGDSLEEVRRAYDGYLAYLRTR</sequence>
<dbReference type="EC" id="4.2.3.5" evidence="3 11"/>
<comment type="similarity">
    <text evidence="2 11 12">Belongs to the chorismate synthase family.</text>
</comment>
<keyword evidence="4 11" id="KW-0028">Amino-acid biosynthesis</keyword>
<dbReference type="PANTHER" id="PTHR21085">
    <property type="entry name" value="CHORISMATE SYNTHASE"/>
    <property type="match status" value="1"/>
</dbReference>
<dbReference type="GO" id="GO:0010181">
    <property type="term" value="F:FMN binding"/>
    <property type="evidence" value="ECO:0007669"/>
    <property type="project" value="TreeGrafter"/>
</dbReference>
<keyword evidence="5 11" id="KW-0285">Flavoprotein</keyword>
<evidence type="ECO:0000313" key="13">
    <source>
        <dbReference type="EMBL" id="BDG60289.1"/>
    </source>
</evidence>
<dbReference type="AlphaFoldDB" id="A0AA35G9H1"/>
<comment type="pathway">
    <text evidence="1 11 12">Metabolic intermediate biosynthesis; chorismate biosynthesis; chorismate from D-erythrose 4-phosphate and phosphoenolpyruvate: step 7/7.</text>
</comment>
<evidence type="ECO:0000256" key="11">
    <source>
        <dbReference type="HAMAP-Rule" id="MF_00300"/>
    </source>
</evidence>